<dbReference type="Proteomes" id="UP000240568">
    <property type="component" value="Segment"/>
</dbReference>
<keyword evidence="2" id="KW-1185">Reference proteome</keyword>
<gene>
    <name evidence="1" type="ORF">Y3_033</name>
</gene>
<protein>
    <submittedName>
        <fullName evidence="1">Uncharacterized protein</fullName>
    </submittedName>
</protein>
<accession>A0A2H4IAV3</accession>
<evidence type="ECO:0000313" key="1">
    <source>
        <dbReference type="EMBL" id="ARW58673.1"/>
    </source>
</evidence>
<organism evidence="1 2">
    <name type="scientific">Erwinia phage vB_EamM_Y3</name>
    <dbReference type="NCBI Taxonomy" id="1983553"/>
    <lineage>
        <taxon>Viruses</taxon>
        <taxon>Duplodnaviria</taxon>
        <taxon>Heunggongvirae</taxon>
        <taxon>Uroviricota</taxon>
        <taxon>Caudoviricetes</taxon>
        <taxon>Sasquatchvirus</taxon>
        <taxon>Sasquatchvirus Y3</taxon>
    </lineage>
</organism>
<reference evidence="1 2" key="1">
    <citation type="submission" date="2017-04" db="EMBL/GenBank/DDBJ databases">
        <authorList>
            <person name="Afonso C.L."/>
            <person name="Miller P.J."/>
            <person name="Scott M.A."/>
            <person name="Spackman E."/>
            <person name="Goraichik I."/>
            <person name="Dimitrov K.M."/>
            <person name="Suarez D.L."/>
            <person name="Swayne D.E."/>
        </authorList>
    </citation>
    <scope>NUCLEOTIDE SEQUENCE [LARGE SCALE GENOMIC DNA]</scope>
</reference>
<proteinExistence type="predicted"/>
<sequence>MNEEHIEALRERLAKALGYVLKCGDKTTPSFTSVGLGFYVDAEGKDVCWVSDWLPDSPDKILQVIERYGLSVERVASPNQRPQCASEVKWEYHVWSRMVMYRNLSSDAHRYHRVKGARVTAKDLTTAVLTWAVLRAEHVLALKQDALASDQYNFDRLKEKVYVSEAGHEEA</sequence>
<dbReference type="EMBL" id="KY984068">
    <property type="protein sequence ID" value="ARW58673.1"/>
    <property type="molecule type" value="Genomic_DNA"/>
</dbReference>
<name>A0A2H4IAV3_9CAUD</name>
<evidence type="ECO:0000313" key="2">
    <source>
        <dbReference type="Proteomes" id="UP000240568"/>
    </source>
</evidence>